<keyword evidence="1" id="KW-0812">Transmembrane</keyword>
<organism evidence="2">
    <name type="scientific">Candidatus Thiothrix putei</name>
    <dbReference type="NCBI Taxonomy" id="3080811"/>
    <lineage>
        <taxon>Bacteria</taxon>
        <taxon>Pseudomonadati</taxon>
        <taxon>Pseudomonadota</taxon>
        <taxon>Gammaproteobacteria</taxon>
        <taxon>Thiotrichales</taxon>
        <taxon>Thiotrichaceae</taxon>
        <taxon>Thiothrix</taxon>
    </lineage>
</organism>
<reference evidence="2" key="2">
    <citation type="submission" date="2023-04" db="EMBL/GenBank/DDBJ databases">
        <authorList>
            <person name="Beletskiy A.V."/>
            <person name="Mardanov A.V."/>
            <person name="Ravin N.V."/>
        </authorList>
    </citation>
    <scope>NUCLEOTIDE SEQUENCE</scope>
    <source>
        <strain evidence="2">GKL-02</strain>
    </source>
</reference>
<sequence>MNTLLLFLTVLTVEVLAYVLVYPKIVKNSVKRLVMADIIMSSSLLAAVAAYCWGTGVKFDFWLFSLNWFWATLLCAALVESVLFRV</sequence>
<proteinExistence type="predicted"/>
<feature type="transmembrane region" description="Helical" evidence="1">
    <location>
        <begin position="33"/>
        <end position="54"/>
    </location>
</feature>
<feature type="transmembrane region" description="Helical" evidence="1">
    <location>
        <begin position="61"/>
        <end position="84"/>
    </location>
</feature>
<keyword evidence="1" id="KW-0472">Membrane</keyword>
<gene>
    <name evidence="2" type="ORF">QJT81_21980</name>
</gene>
<evidence type="ECO:0000313" key="2">
    <source>
        <dbReference type="EMBL" id="WGZ94408.1"/>
    </source>
</evidence>
<keyword evidence="1" id="KW-1133">Transmembrane helix</keyword>
<dbReference type="AlphaFoldDB" id="A0AA95HEF8"/>
<dbReference type="Proteomes" id="UP001301326">
    <property type="component" value="Chromosome"/>
</dbReference>
<name>A0AA95HEF8_9GAMM</name>
<evidence type="ECO:0000256" key="1">
    <source>
        <dbReference type="SAM" id="Phobius"/>
    </source>
</evidence>
<dbReference type="KEGG" id="tput:QJT81_21980"/>
<accession>A0AA95HEF8</accession>
<reference evidence="2" key="1">
    <citation type="journal article" date="2023" name="Int. J. Mol. Sci.">
        <title>Metagenomics Revealed a New Genus 'Candidatus Thiocaldithrix dubininis' gen. nov., sp. nov. and a New Species 'Candidatus Thiothrix putei' sp. nov. in the Family Thiotrichaceae, Some Members of Which Have Traits of Both Na+- and H+-Motive Energetics.</title>
        <authorList>
            <person name="Ravin N.V."/>
            <person name="Muntyan M.S."/>
            <person name="Smolyakov D.D."/>
            <person name="Rudenko T.S."/>
            <person name="Beletsky A.V."/>
            <person name="Mardanov A.V."/>
            <person name="Grabovich M.Y."/>
        </authorList>
    </citation>
    <scope>NUCLEOTIDE SEQUENCE</scope>
    <source>
        <strain evidence="2">GKL-02</strain>
    </source>
</reference>
<protein>
    <submittedName>
        <fullName evidence="2">Uncharacterized protein</fullName>
    </submittedName>
</protein>
<dbReference type="EMBL" id="CP124756">
    <property type="protein sequence ID" value="WGZ94408.1"/>
    <property type="molecule type" value="Genomic_DNA"/>
</dbReference>